<dbReference type="EMBL" id="CAFBND010000076">
    <property type="protein sequence ID" value="CAB4950591.1"/>
    <property type="molecule type" value="Genomic_DNA"/>
</dbReference>
<organism evidence="2">
    <name type="scientific">freshwater metagenome</name>
    <dbReference type="NCBI Taxonomy" id="449393"/>
    <lineage>
        <taxon>unclassified sequences</taxon>
        <taxon>metagenomes</taxon>
        <taxon>ecological metagenomes</taxon>
    </lineage>
</organism>
<feature type="transmembrane region" description="Helical" evidence="1">
    <location>
        <begin position="61"/>
        <end position="79"/>
    </location>
</feature>
<gene>
    <name evidence="2" type="ORF">UFOPK3752_01627</name>
</gene>
<protein>
    <submittedName>
        <fullName evidence="2">Unannotated protein</fullName>
    </submittedName>
</protein>
<proteinExistence type="predicted"/>
<feature type="transmembrane region" description="Helical" evidence="1">
    <location>
        <begin position="122"/>
        <end position="146"/>
    </location>
</feature>
<feature type="transmembrane region" description="Helical" evidence="1">
    <location>
        <begin position="32"/>
        <end position="55"/>
    </location>
</feature>
<accession>A0A6J7K605</accession>
<reference evidence="2" key="1">
    <citation type="submission" date="2020-05" db="EMBL/GenBank/DDBJ databases">
        <authorList>
            <person name="Chiriac C."/>
            <person name="Salcher M."/>
            <person name="Ghai R."/>
            <person name="Kavagutti S V."/>
        </authorList>
    </citation>
    <scope>NUCLEOTIDE SEQUENCE</scope>
</reference>
<keyword evidence="1" id="KW-0472">Membrane</keyword>
<dbReference type="AlphaFoldDB" id="A0A6J7K605"/>
<keyword evidence="1" id="KW-0812">Transmembrane</keyword>
<evidence type="ECO:0000256" key="1">
    <source>
        <dbReference type="SAM" id="Phobius"/>
    </source>
</evidence>
<feature type="transmembrane region" description="Helical" evidence="1">
    <location>
        <begin position="91"/>
        <end position="110"/>
    </location>
</feature>
<keyword evidence="1" id="KW-1133">Transmembrane helix</keyword>
<name>A0A6J7K605_9ZZZZ</name>
<sequence>MSNRSVRAAQVKGIPTATAVIMNDLDRSRIHASFFSLTCGALGILAVGVGSVISPGKGSEFGWGRCGVGWILVAIAVIARVEHLSRRLGRAAVVCAIIAAVAMAVSDVPFSFDANRTADQGWINFVANCWAVAMILASASFALVAIRKDRQMGAFLRLGKPGIFAVEDYNSTIHASFLTLGTATLGWLALRRRGQVDA</sequence>
<evidence type="ECO:0000313" key="2">
    <source>
        <dbReference type="EMBL" id="CAB4950591.1"/>
    </source>
</evidence>